<evidence type="ECO:0000256" key="2">
    <source>
        <dbReference type="ARBA" id="ARBA00012438"/>
    </source>
</evidence>
<evidence type="ECO:0000256" key="1">
    <source>
        <dbReference type="ARBA" id="ARBA00000085"/>
    </source>
</evidence>
<keyword evidence="3" id="KW-0597">Phosphoprotein</keyword>
<organism evidence="12 13">
    <name type="scientific">Desulfacinum hydrothermale DSM 13146</name>
    <dbReference type="NCBI Taxonomy" id="1121390"/>
    <lineage>
        <taxon>Bacteria</taxon>
        <taxon>Pseudomonadati</taxon>
        <taxon>Thermodesulfobacteriota</taxon>
        <taxon>Syntrophobacteria</taxon>
        <taxon>Syntrophobacterales</taxon>
        <taxon>Syntrophobacteraceae</taxon>
        <taxon>Desulfacinum</taxon>
    </lineage>
</organism>
<dbReference type="RefSeq" id="WP_084058749.1">
    <property type="nucleotide sequence ID" value="NZ_FWXF01000019.1"/>
</dbReference>
<dbReference type="AlphaFoldDB" id="A0A1W1XSQ4"/>
<evidence type="ECO:0000256" key="3">
    <source>
        <dbReference type="ARBA" id="ARBA00022553"/>
    </source>
</evidence>
<evidence type="ECO:0000259" key="11">
    <source>
        <dbReference type="PROSITE" id="PS50113"/>
    </source>
</evidence>
<dbReference type="SMART" id="SM00387">
    <property type="entry name" value="HATPase_c"/>
    <property type="match status" value="1"/>
</dbReference>
<dbReference type="SUPFAM" id="SSF55785">
    <property type="entry name" value="PYP-like sensor domain (PAS domain)"/>
    <property type="match status" value="1"/>
</dbReference>
<dbReference type="Pfam" id="PF02518">
    <property type="entry name" value="HATPase_c"/>
    <property type="match status" value="1"/>
</dbReference>
<dbReference type="SUPFAM" id="SSF47384">
    <property type="entry name" value="Homodimeric domain of signal transducing histidine kinase"/>
    <property type="match status" value="1"/>
</dbReference>
<dbReference type="PANTHER" id="PTHR43065:SF46">
    <property type="entry name" value="C4-DICARBOXYLATE TRANSPORT SENSOR PROTEIN DCTB"/>
    <property type="match status" value="1"/>
</dbReference>
<dbReference type="PRINTS" id="PR00344">
    <property type="entry name" value="BCTRLSENSOR"/>
</dbReference>
<dbReference type="PROSITE" id="PS50113">
    <property type="entry name" value="PAC"/>
    <property type="match status" value="1"/>
</dbReference>
<evidence type="ECO:0000256" key="6">
    <source>
        <dbReference type="ARBA" id="ARBA00022777"/>
    </source>
</evidence>
<dbReference type="EC" id="2.7.13.3" evidence="2"/>
<dbReference type="Gene3D" id="1.10.287.130">
    <property type="match status" value="1"/>
</dbReference>
<dbReference type="Gene3D" id="3.30.450.20">
    <property type="entry name" value="PAS domain"/>
    <property type="match status" value="1"/>
</dbReference>
<keyword evidence="7" id="KW-0067">ATP-binding</keyword>
<evidence type="ECO:0000259" key="10">
    <source>
        <dbReference type="PROSITE" id="PS50109"/>
    </source>
</evidence>
<evidence type="ECO:0000256" key="7">
    <source>
        <dbReference type="ARBA" id="ARBA00022840"/>
    </source>
</evidence>
<feature type="coiled-coil region" evidence="9">
    <location>
        <begin position="21"/>
        <end position="48"/>
    </location>
</feature>
<dbReference type="InterPro" id="IPR036097">
    <property type="entry name" value="HisK_dim/P_sf"/>
</dbReference>
<keyword evidence="8" id="KW-0902">Two-component regulatory system</keyword>
<evidence type="ECO:0000313" key="12">
    <source>
        <dbReference type="EMBL" id="SMC27000.1"/>
    </source>
</evidence>
<dbReference type="SUPFAM" id="SSF55874">
    <property type="entry name" value="ATPase domain of HSP90 chaperone/DNA topoisomerase II/histidine kinase"/>
    <property type="match status" value="1"/>
</dbReference>
<dbReference type="InterPro" id="IPR000700">
    <property type="entry name" value="PAS-assoc_C"/>
</dbReference>
<dbReference type="PROSITE" id="PS50109">
    <property type="entry name" value="HIS_KIN"/>
    <property type="match status" value="1"/>
</dbReference>
<dbReference type="InterPro" id="IPR003661">
    <property type="entry name" value="HisK_dim/P_dom"/>
</dbReference>
<dbReference type="InterPro" id="IPR036890">
    <property type="entry name" value="HATPase_C_sf"/>
</dbReference>
<evidence type="ECO:0000256" key="8">
    <source>
        <dbReference type="ARBA" id="ARBA00023012"/>
    </source>
</evidence>
<dbReference type="InterPro" id="IPR035965">
    <property type="entry name" value="PAS-like_dom_sf"/>
</dbReference>
<sequence length="397" mass="44508">MKTSPSIEDLIGIEYSKLGFFREAQEKITQLRASTRELERRRQQIQAILDGITDVMAVISPEGRITSVNHVFYDVFEKVSPVGRICHQVFRDSTSPCGRCPARIALKSNRLCRQEHVLTIAGVPRHFEITASPLRDPHGHPCHVLLLKRDVTVERQYQAKLSHAEKMSAVGLLAAGVAHEINNPLTAILGFAQAILRHLPEARNRVPDDFGVKLEEYMQIILEESTRCREIVQSLLAFSRPHSGSQSPVNLNQCVQETLKLVRYRIKEDPKVRLQQELDESLPPILGAPSELKQLFLNLLLNALDASHESGITVLVRTYVRDDERICLEVQDTGCGMHRESLPKIFDPFFTTKPVGQGTGMGLSMCYSIAQAHNASIEVESKPHKGSTFRVVFGKIP</sequence>
<comment type="catalytic activity">
    <reaction evidence="1">
        <text>ATP + protein L-histidine = ADP + protein N-phospho-L-histidine.</text>
        <dbReference type="EC" id="2.7.13.3"/>
    </reaction>
</comment>
<protein>
    <recommendedName>
        <fullName evidence="2">histidine kinase</fullName>
        <ecNumber evidence="2">2.7.13.3</ecNumber>
    </recommendedName>
</protein>
<gene>
    <name evidence="12" type="ORF">SAMN02746041_02838</name>
</gene>
<proteinExistence type="predicted"/>
<dbReference type="Proteomes" id="UP000192783">
    <property type="component" value="Unassembled WGS sequence"/>
</dbReference>
<dbReference type="InterPro" id="IPR004358">
    <property type="entry name" value="Sig_transdc_His_kin-like_C"/>
</dbReference>
<keyword evidence="4" id="KW-0808">Transferase</keyword>
<dbReference type="OrthoDB" id="9805967at2"/>
<dbReference type="GO" id="GO:0000155">
    <property type="term" value="F:phosphorelay sensor kinase activity"/>
    <property type="evidence" value="ECO:0007669"/>
    <property type="project" value="InterPro"/>
</dbReference>
<dbReference type="EMBL" id="FWXF01000019">
    <property type="protein sequence ID" value="SMC27000.1"/>
    <property type="molecule type" value="Genomic_DNA"/>
</dbReference>
<evidence type="ECO:0000256" key="4">
    <source>
        <dbReference type="ARBA" id="ARBA00022679"/>
    </source>
</evidence>
<name>A0A1W1XSQ4_9BACT</name>
<feature type="domain" description="PAC" evidence="11">
    <location>
        <begin position="111"/>
        <end position="163"/>
    </location>
</feature>
<dbReference type="STRING" id="1121390.SAMN02746041_02838"/>
<reference evidence="12 13" key="1">
    <citation type="submission" date="2017-04" db="EMBL/GenBank/DDBJ databases">
        <authorList>
            <person name="Afonso C.L."/>
            <person name="Miller P.J."/>
            <person name="Scott M.A."/>
            <person name="Spackman E."/>
            <person name="Goraichik I."/>
            <person name="Dimitrov K.M."/>
            <person name="Suarez D.L."/>
            <person name="Swayne D.E."/>
        </authorList>
    </citation>
    <scope>NUCLEOTIDE SEQUENCE [LARGE SCALE GENOMIC DNA]</scope>
    <source>
        <strain evidence="12 13">DSM 13146</strain>
    </source>
</reference>
<dbReference type="Pfam" id="PF08448">
    <property type="entry name" value="PAS_4"/>
    <property type="match status" value="1"/>
</dbReference>
<dbReference type="InterPro" id="IPR005467">
    <property type="entry name" value="His_kinase_dom"/>
</dbReference>
<dbReference type="PANTHER" id="PTHR43065">
    <property type="entry name" value="SENSOR HISTIDINE KINASE"/>
    <property type="match status" value="1"/>
</dbReference>
<dbReference type="SMART" id="SM00388">
    <property type="entry name" value="HisKA"/>
    <property type="match status" value="1"/>
</dbReference>
<evidence type="ECO:0000256" key="9">
    <source>
        <dbReference type="SAM" id="Coils"/>
    </source>
</evidence>
<keyword evidence="9" id="KW-0175">Coiled coil</keyword>
<keyword evidence="5" id="KW-0547">Nucleotide-binding</keyword>
<dbReference type="Pfam" id="PF00512">
    <property type="entry name" value="HisKA"/>
    <property type="match status" value="1"/>
</dbReference>
<evidence type="ECO:0000313" key="13">
    <source>
        <dbReference type="Proteomes" id="UP000192783"/>
    </source>
</evidence>
<dbReference type="Gene3D" id="3.30.565.10">
    <property type="entry name" value="Histidine kinase-like ATPase, C-terminal domain"/>
    <property type="match status" value="1"/>
</dbReference>
<dbReference type="GO" id="GO:0005524">
    <property type="term" value="F:ATP binding"/>
    <property type="evidence" value="ECO:0007669"/>
    <property type="project" value="UniProtKB-KW"/>
</dbReference>
<dbReference type="InterPro" id="IPR013656">
    <property type="entry name" value="PAS_4"/>
</dbReference>
<feature type="domain" description="Histidine kinase" evidence="10">
    <location>
        <begin position="176"/>
        <end position="397"/>
    </location>
</feature>
<dbReference type="CDD" id="cd00082">
    <property type="entry name" value="HisKA"/>
    <property type="match status" value="1"/>
</dbReference>
<keyword evidence="6" id="KW-0418">Kinase</keyword>
<accession>A0A1W1XSQ4</accession>
<evidence type="ECO:0000256" key="5">
    <source>
        <dbReference type="ARBA" id="ARBA00022741"/>
    </source>
</evidence>
<keyword evidence="13" id="KW-1185">Reference proteome</keyword>
<dbReference type="InterPro" id="IPR003594">
    <property type="entry name" value="HATPase_dom"/>
</dbReference>